<accession>A0A4R7CYW6</accession>
<comment type="caution">
    <text evidence="1">The sequence shown here is derived from an EMBL/GenBank/DDBJ whole genome shotgun (WGS) entry which is preliminary data.</text>
</comment>
<organism evidence="1 2">
    <name type="scientific">Sphingobacterium paludis</name>
    <dbReference type="NCBI Taxonomy" id="1476465"/>
    <lineage>
        <taxon>Bacteria</taxon>
        <taxon>Pseudomonadati</taxon>
        <taxon>Bacteroidota</taxon>
        <taxon>Sphingobacteriia</taxon>
        <taxon>Sphingobacteriales</taxon>
        <taxon>Sphingobacteriaceae</taxon>
        <taxon>Sphingobacterium</taxon>
    </lineage>
</organism>
<evidence type="ECO:0000313" key="1">
    <source>
        <dbReference type="EMBL" id="TDS13092.1"/>
    </source>
</evidence>
<dbReference type="Proteomes" id="UP000294752">
    <property type="component" value="Unassembled WGS sequence"/>
</dbReference>
<gene>
    <name evidence="1" type="ORF">B0I21_105225</name>
</gene>
<keyword evidence="2" id="KW-1185">Reference proteome</keyword>
<name>A0A4R7CYW6_9SPHI</name>
<reference evidence="1 2" key="1">
    <citation type="submission" date="2019-03" db="EMBL/GenBank/DDBJ databases">
        <title>Genomic Encyclopedia of Type Strains, Phase III (KMG-III): the genomes of soil and plant-associated and newly described type strains.</title>
        <authorList>
            <person name="Whitman W."/>
        </authorList>
    </citation>
    <scope>NUCLEOTIDE SEQUENCE [LARGE SCALE GENOMIC DNA]</scope>
    <source>
        <strain evidence="1 2">CGMCC 1.12801</strain>
    </source>
</reference>
<evidence type="ECO:0000313" key="2">
    <source>
        <dbReference type="Proteomes" id="UP000294752"/>
    </source>
</evidence>
<sequence>MPEFRGYLKGLIQSGFGWLLVATFDQVRKIPNGYFVTTVTKHYLCNHAEK</sequence>
<protein>
    <submittedName>
        <fullName evidence="1">Uncharacterized protein</fullName>
    </submittedName>
</protein>
<proteinExistence type="predicted"/>
<dbReference type="EMBL" id="SNZV01000005">
    <property type="protein sequence ID" value="TDS13092.1"/>
    <property type="molecule type" value="Genomic_DNA"/>
</dbReference>
<dbReference type="AlphaFoldDB" id="A0A4R7CYW6"/>